<keyword evidence="9" id="KW-1185">Reference proteome</keyword>
<keyword evidence="2" id="KW-0677">Repeat</keyword>
<evidence type="ECO:0000256" key="2">
    <source>
        <dbReference type="ARBA" id="ARBA00022737"/>
    </source>
</evidence>
<evidence type="ECO:0000256" key="5">
    <source>
        <dbReference type="PROSITE-ProRule" id="PRU00042"/>
    </source>
</evidence>
<name>A0AAN4Z1T3_9BILA</name>
<organism evidence="8 9">
    <name type="scientific">Pristionchus mayeri</name>
    <dbReference type="NCBI Taxonomy" id="1317129"/>
    <lineage>
        <taxon>Eukaryota</taxon>
        <taxon>Metazoa</taxon>
        <taxon>Ecdysozoa</taxon>
        <taxon>Nematoda</taxon>
        <taxon>Chromadorea</taxon>
        <taxon>Rhabditida</taxon>
        <taxon>Rhabditina</taxon>
        <taxon>Diplogasteromorpha</taxon>
        <taxon>Diplogasteroidea</taxon>
        <taxon>Neodiplogasteridae</taxon>
        <taxon>Pristionchus</taxon>
    </lineage>
</organism>
<reference evidence="9" key="1">
    <citation type="submission" date="2022-10" db="EMBL/GenBank/DDBJ databases">
        <title>Genome assembly of Pristionchus species.</title>
        <authorList>
            <person name="Yoshida K."/>
            <person name="Sommer R.J."/>
        </authorList>
    </citation>
    <scope>NUCLEOTIDE SEQUENCE [LARGE SCALE GENOMIC DNA]</scope>
    <source>
        <strain evidence="9">RS5460</strain>
    </source>
</reference>
<keyword evidence="1" id="KW-0479">Metal-binding</keyword>
<dbReference type="Pfam" id="PF13465">
    <property type="entry name" value="zf-H2C2_2"/>
    <property type="match status" value="1"/>
</dbReference>
<feature type="non-terminal residue" evidence="8">
    <location>
        <position position="90"/>
    </location>
</feature>
<dbReference type="Gene3D" id="3.30.160.60">
    <property type="entry name" value="Classic Zinc Finger"/>
    <property type="match status" value="2"/>
</dbReference>
<evidence type="ECO:0000313" key="8">
    <source>
        <dbReference type="EMBL" id="GMR30971.1"/>
    </source>
</evidence>
<feature type="domain" description="C2H2-type" evidence="7">
    <location>
        <begin position="36"/>
        <end position="63"/>
    </location>
</feature>
<evidence type="ECO:0000256" key="1">
    <source>
        <dbReference type="ARBA" id="ARBA00022723"/>
    </source>
</evidence>
<comment type="caution">
    <text evidence="8">The sequence shown here is derived from an EMBL/GenBank/DDBJ whole genome shotgun (WGS) entry which is preliminary data.</text>
</comment>
<proteinExistence type="predicted"/>
<evidence type="ECO:0000256" key="3">
    <source>
        <dbReference type="ARBA" id="ARBA00022771"/>
    </source>
</evidence>
<evidence type="ECO:0000259" key="7">
    <source>
        <dbReference type="PROSITE" id="PS50157"/>
    </source>
</evidence>
<dbReference type="FunFam" id="3.30.160.60:FF:000301">
    <property type="entry name" value="Zinc finger protein 236"/>
    <property type="match status" value="1"/>
</dbReference>
<keyword evidence="3 5" id="KW-0863">Zinc-finger</keyword>
<dbReference type="SMART" id="SM00355">
    <property type="entry name" value="ZnF_C2H2"/>
    <property type="match status" value="2"/>
</dbReference>
<dbReference type="GO" id="GO:0000981">
    <property type="term" value="F:DNA-binding transcription factor activity, RNA polymerase II-specific"/>
    <property type="evidence" value="ECO:0007669"/>
    <property type="project" value="TreeGrafter"/>
</dbReference>
<evidence type="ECO:0000313" key="9">
    <source>
        <dbReference type="Proteomes" id="UP001328107"/>
    </source>
</evidence>
<dbReference type="GO" id="GO:0045944">
    <property type="term" value="P:positive regulation of transcription by RNA polymerase II"/>
    <property type="evidence" value="ECO:0007669"/>
    <property type="project" value="UniProtKB-ARBA"/>
</dbReference>
<dbReference type="GO" id="GO:0008270">
    <property type="term" value="F:zinc ion binding"/>
    <property type="evidence" value="ECO:0007669"/>
    <property type="project" value="UniProtKB-KW"/>
</dbReference>
<protein>
    <recommendedName>
        <fullName evidence="7">C2H2-type domain-containing protein</fullName>
    </recommendedName>
</protein>
<dbReference type="InterPro" id="IPR036236">
    <property type="entry name" value="Znf_C2H2_sf"/>
</dbReference>
<feature type="compositionally biased region" description="Polar residues" evidence="6">
    <location>
        <begin position="8"/>
        <end position="17"/>
    </location>
</feature>
<feature type="region of interest" description="Disordered" evidence="6">
    <location>
        <begin position="1"/>
        <end position="22"/>
    </location>
</feature>
<dbReference type="GO" id="GO:0000978">
    <property type="term" value="F:RNA polymerase II cis-regulatory region sequence-specific DNA binding"/>
    <property type="evidence" value="ECO:0007669"/>
    <property type="project" value="TreeGrafter"/>
</dbReference>
<dbReference type="PROSITE" id="PS00028">
    <property type="entry name" value="ZINC_FINGER_C2H2_1"/>
    <property type="match status" value="1"/>
</dbReference>
<dbReference type="EMBL" id="BTRK01000001">
    <property type="protein sequence ID" value="GMR30971.1"/>
    <property type="molecule type" value="Genomic_DNA"/>
</dbReference>
<dbReference type="PROSITE" id="PS50157">
    <property type="entry name" value="ZINC_FINGER_C2H2_2"/>
    <property type="match status" value="2"/>
</dbReference>
<dbReference type="SUPFAM" id="SSF57667">
    <property type="entry name" value="beta-beta-alpha zinc fingers"/>
    <property type="match status" value="1"/>
</dbReference>
<feature type="domain" description="C2H2-type" evidence="7">
    <location>
        <begin position="64"/>
        <end position="90"/>
    </location>
</feature>
<dbReference type="PANTHER" id="PTHR19818:SF139">
    <property type="entry name" value="PAIR-RULE PROTEIN ODD-PAIRED"/>
    <property type="match status" value="1"/>
</dbReference>
<sequence>MVIHTSDRTLYNPSTGMSRPLDHPIRMERNAVVKSFVCTEYLKELSSSARLKFHMLIHTGEKPFKCPHCDKSFRDVTNRKTHLRFVHKIQ</sequence>
<dbReference type="InterPro" id="IPR013087">
    <property type="entry name" value="Znf_C2H2_type"/>
</dbReference>
<gene>
    <name evidence="8" type="ORF">PMAYCL1PPCAC_01166</name>
</gene>
<accession>A0AAN4Z1T3</accession>
<dbReference type="AlphaFoldDB" id="A0AAN4Z1T3"/>
<dbReference type="Proteomes" id="UP001328107">
    <property type="component" value="Unassembled WGS sequence"/>
</dbReference>
<dbReference type="GO" id="GO:0005634">
    <property type="term" value="C:nucleus"/>
    <property type="evidence" value="ECO:0007669"/>
    <property type="project" value="UniProtKB-ARBA"/>
</dbReference>
<dbReference type="InterPro" id="IPR050329">
    <property type="entry name" value="GLI_C2H2-zinc-finger"/>
</dbReference>
<evidence type="ECO:0000256" key="6">
    <source>
        <dbReference type="SAM" id="MobiDB-lite"/>
    </source>
</evidence>
<evidence type="ECO:0000256" key="4">
    <source>
        <dbReference type="ARBA" id="ARBA00022833"/>
    </source>
</evidence>
<keyword evidence="4" id="KW-0862">Zinc</keyword>
<dbReference type="PANTHER" id="PTHR19818">
    <property type="entry name" value="ZINC FINGER PROTEIN ZIC AND GLI"/>
    <property type="match status" value="1"/>
</dbReference>